<evidence type="ECO:0000313" key="2">
    <source>
        <dbReference type="Proteomes" id="UP000189701"/>
    </source>
</evidence>
<gene>
    <name evidence="3" type="primary">LOC104246507</name>
</gene>
<dbReference type="AlphaFoldDB" id="A0A1U7YN02"/>
<feature type="compositionally biased region" description="Basic and acidic residues" evidence="1">
    <location>
        <begin position="222"/>
        <end position="231"/>
    </location>
</feature>
<accession>A0A1U7YN02</accession>
<dbReference type="Proteomes" id="UP000189701">
    <property type="component" value="Unplaced"/>
</dbReference>
<feature type="region of interest" description="Disordered" evidence="1">
    <location>
        <begin position="1"/>
        <end position="27"/>
    </location>
</feature>
<feature type="region of interest" description="Disordered" evidence="1">
    <location>
        <begin position="260"/>
        <end position="294"/>
    </location>
</feature>
<dbReference type="RefSeq" id="XP_009800619.1">
    <property type="nucleotide sequence ID" value="XM_009802317.1"/>
</dbReference>
<feature type="region of interest" description="Disordered" evidence="1">
    <location>
        <begin position="213"/>
        <end position="232"/>
    </location>
</feature>
<feature type="compositionally biased region" description="Basic and acidic residues" evidence="1">
    <location>
        <begin position="164"/>
        <end position="184"/>
    </location>
</feature>
<feature type="region of interest" description="Disordered" evidence="1">
    <location>
        <begin position="102"/>
        <end position="190"/>
    </location>
</feature>
<feature type="compositionally biased region" description="Basic and acidic residues" evidence="1">
    <location>
        <begin position="141"/>
        <end position="156"/>
    </location>
</feature>
<reference evidence="3" key="2">
    <citation type="submission" date="2025-08" db="UniProtKB">
        <authorList>
            <consortium name="RefSeq"/>
        </authorList>
    </citation>
    <scope>IDENTIFICATION</scope>
    <source>
        <tissue evidence="3">Leaf</tissue>
    </source>
</reference>
<keyword evidence="2" id="KW-1185">Reference proteome</keyword>
<sequence length="294" mass="33062">MLLDGASKPSPESAFKKSQSSPRLRVPEQISNQRLLWNMIGTTKDPAQSYFHQLKDGRNILIQVQYQQQQTGSCIRRLREHKEIRQVSKEIASEARYLEPNTSLKSVDTRPRNNVGRDPDEYGKLPEEGIWSRLSLPGKPNESKNEELLENNKVEDDQPDDDEGVKADGCMKSKNDEPTTKRAEVTTSEAKAVTEEVQPNVNKSYRGNIASCGKKSMLGKLPSEDATRQPREGLGYKQLSLVRISIRRASSNYITIEDESAASNKPSVFDRLGKSPPKTSMFERLGPLKKGNKF</sequence>
<evidence type="ECO:0000256" key="1">
    <source>
        <dbReference type="SAM" id="MobiDB-lite"/>
    </source>
</evidence>
<proteinExistence type="predicted"/>
<protein>
    <submittedName>
        <fullName evidence="3">Chromatin modification-related protein EAF7-like</fullName>
    </submittedName>
</protein>
<reference evidence="2" key="1">
    <citation type="journal article" date="2013" name="Genome Biol.">
        <title>Reference genomes and transcriptomes of Nicotiana sylvestris and Nicotiana tomentosiformis.</title>
        <authorList>
            <person name="Sierro N."/>
            <person name="Battey J.N."/>
            <person name="Ouadi S."/>
            <person name="Bovet L."/>
            <person name="Goepfert S."/>
            <person name="Bakaher N."/>
            <person name="Peitsch M.C."/>
            <person name="Ivanov N.V."/>
        </authorList>
    </citation>
    <scope>NUCLEOTIDE SEQUENCE [LARGE SCALE GENOMIC DNA]</scope>
</reference>
<feature type="compositionally biased region" description="Basic and acidic residues" evidence="1">
    <location>
        <begin position="107"/>
        <end position="127"/>
    </location>
</feature>
<evidence type="ECO:0000313" key="3">
    <source>
        <dbReference type="RefSeq" id="XP_009800619.1"/>
    </source>
</evidence>
<organism evidence="2 3">
    <name type="scientific">Nicotiana sylvestris</name>
    <name type="common">Wood tobacco</name>
    <name type="synonym">South American tobacco</name>
    <dbReference type="NCBI Taxonomy" id="4096"/>
    <lineage>
        <taxon>Eukaryota</taxon>
        <taxon>Viridiplantae</taxon>
        <taxon>Streptophyta</taxon>
        <taxon>Embryophyta</taxon>
        <taxon>Tracheophyta</taxon>
        <taxon>Spermatophyta</taxon>
        <taxon>Magnoliopsida</taxon>
        <taxon>eudicotyledons</taxon>
        <taxon>Gunneridae</taxon>
        <taxon>Pentapetalae</taxon>
        <taxon>asterids</taxon>
        <taxon>lamiids</taxon>
        <taxon>Solanales</taxon>
        <taxon>Solanaceae</taxon>
        <taxon>Nicotianoideae</taxon>
        <taxon>Nicotianeae</taxon>
        <taxon>Nicotiana</taxon>
    </lineage>
</organism>
<name>A0A1U7YN02_NICSY</name>